<feature type="transmembrane region" description="Helical" evidence="7">
    <location>
        <begin position="112"/>
        <end position="129"/>
    </location>
</feature>
<comment type="similarity">
    <text evidence="2">Belongs to the chromate ion transporter (CHR) (TC 2.A.51) family.</text>
</comment>
<evidence type="ECO:0000256" key="4">
    <source>
        <dbReference type="ARBA" id="ARBA00022692"/>
    </source>
</evidence>
<gene>
    <name evidence="8" type="ORF">SAMN04244570_1486</name>
</gene>
<comment type="subcellular location">
    <subcellularLocation>
        <location evidence="1">Cell membrane</location>
        <topology evidence="1">Multi-pass membrane protein</topology>
    </subcellularLocation>
</comment>
<evidence type="ECO:0000256" key="2">
    <source>
        <dbReference type="ARBA" id="ARBA00005262"/>
    </source>
</evidence>
<keyword evidence="6 7" id="KW-0472">Membrane</keyword>
<dbReference type="GO" id="GO:0005886">
    <property type="term" value="C:plasma membrane"/>
    <property type="evidence" value="ECO:0007669"/>
    <property type="project" value="UniProtKB-SubCell"/>
</dbReference>
<keyword evidence="4 7" id="KW-0812">Transmembrane</keyword>
<protein>
    <submittedName>
        <fullName evidence="8">Chromate transporter</fullName>
    </submittedName>
</protein>
<organism evidence="8 9">
    <name type="scientific">Sporosarcina newyorkensis</name>
    <dbReference type="NCBI Taxonomy" id="759851"/>
    <lineage>
        <taxon>Bacteria</taxon>
        <taxon>Bacillati</taxon>
        <taxon>Bacillota</taxon>
        <taxon>Bacilli</taxon>
        <taxon>Bacillales</taxon>
        <taxon>Caryophanaceae</taxon>
        <taxon>Sporosarcina</taxon>
    </lineage>
</organism>
<name>A0A1T4Y0N8_9BACL</name>
<dbReference type="GO" id="GO:0015109">
    <property type="term" value="F:chromate transmembrane transporter activity"/>
    <property type="evidence" value="ECO:0007669"/>
    <property type="project" value="InterPro"/>
</dbReference>
<dbReference type="PANTHER" id="PTHR43663">
    <property type="entry name" value="CHROMATE TRANSPORT PROTEIN-RELATED"/>
    <property type="match status" value="1"/>
</dbReference>
<feature type="transmembrane region" description="Helical" evidence="7">
    <location>
        <begin position="149"/>
        <end position="180"/>
    </location>
</feature>
<keyword evidence="5 7" id="KW-1133">Transmembrane helix</keyword>
<evidence type="ECO:0000256" key="5">
    <source>
        <dbReference type="ARBA" id="ARBA00022989"/>
    </source>
</evidence>
<dbReference type="AlphaFoldDB" id="A0A1T4Y0N8"/>
<reference evidence="9" key="1">
    <citation type="submission" date="2017-02" db="EMBL/GenBank/DDBJ databases">
        <authorList>
            <person name="Varghese N."/>
            <person name="Submissions S."/>
        </authorList>
    </citation>
    <scope>NUCLEOTIDE SEQUENCE [LARGE SCALE GENOMIC DNA]</scope>
    <source>
        <strain evidence="9">DSM 23966</strain>
    </source>
</reference>
<evidence type="ECO:0000313" key="8">
    <source>
        <dbReference type="EMBL" id="SKA94851.1"/>
    </source>
</evidence>
<feature type="transmembrane region" description="Helical" evidence="7">
    <location>
        <begin position="75"/>
        <end position="100"/>
    </location>
</feature>
<dbReference type="EMBL" id="FUYJ01000002">
    <property type="protein sequence ID" value="SKA94851.1"/>
    <property type="molecule type" value="Genomic_DNA"/>
</dbReference>
<sequence length="181" mass="19485">MCNMILFELFKTFFTIGLISFGGGYAMIPVIELEVTEHDWMTIQEFTDIIAIAGMSPGPIATNSAIFVGYQTAGFLGAIVSALGMVLPSLIIILIISIFFNKANKHHTVQSAFYGLRPIIVGLIVYSAIKFAISNELVGTFSPHSISLLAIFGLSLLALIKFSIHPAVVILTAGVVGIIFF</sequence>
<evidence type="ECO:0000313" key="9">
    <source>
        <dbReference type="Proteomes" id="UP000190042"/>
    </source>
</evidence>
<feature type="transmembrane region" description="Helical" evidence="7">
    <location>
        <begin position="12"/>
        <end position="31"/>
    </location>
</feature>
<accession>A0A1T4Y0N8</accession>
<dbReference type="InterPro" id="IPR052518">
    <property type="entry name" value="CHR_Transporter"/>
</dbReference>
<dbReference type="PANTHER" id="PTHR43663:SF1">
    <property type="entry name" value="CHROMATE TRANSPORTER"/>
    <property type="match status" value="1"/>
</dbReference>
<dbReference type="Proteomes" id="UP000190042">
    <property type="component" value="Unassembled WGS sequence"/>
</dbReference>
<evidence type="ECO:0000256" key="1">
    <source>
        <dbReference type="ARBA" id="ARBA00004651"/>
    </source>
</evidence>
<keyword evidence="3" id="KW-1003">Cell membrane</keyword>
<evidence type="ECO:0000256" key="6">
    <source>
        <dbReference type="ARBA" id="ARBA00023136"/>
    </source>
</evidence>
<evidence type="ECO:0000256" key="7">
    <source>
        <dbReference type="SAM" id="Phobius"/>
    </source>
</evidence>
<proteinExistence type="inferred from homology"/>
<dbReference type="Pfam" id="PF02417">
    <property type="entry name" value="Chromate_transp"/>
    <property type="match status" value="1"/>
</dbReference>
<dbReference type="InterPro" id="IPR003370">
    <property type="entry name" value="Chromate_transpt"/>
</dbReference>
<keyword evidence="9" id="KW-1185">Reference proteome</keyword>
<evidence type="ECO:0000256" key="3">
    <source>
        <dbReference type="ARBA" id="ARBA00022475"/>
    </source>
</evidence>